<protein>
    <submittedName>
        <fullName evidence="1">Uncharacterized protein</fullName>
    </submittedName>
</protein>
<reference evidence="1" key="1">
    <citation type="submission" date="2014-11" db="EMBL/GenBank/DDBJ databases">
        <authorList>
            <person name="Amaro Gonzalez C."/>
        </authorList>
    </citation>
    <scope>NUCLEOTIDE SEQUENCE</scope>
</reference>
<proteinExistence type="predicted"/>
<sequence length="48" mass="5543">MLYLCAYKNLIVKTFIVKVSFSLILVIQEVGLSYDIMKDFPALLHHTI</sequence>
<organism evidence="1">
    <name type="scientific">Anguilla anguilla</name>
    <name type="common">European freshwater eel</name>
    <name type="synonym">Muraena anguilla</name>
    <dbReference type="NCBI Taxonomy" id="7936"/>
    <lineage>
        <taxon>Eukaryota</taxon>
        <taxon>Metazoa</taxon>
        <taxon>Chordata</taxon>
        <taxon>Craniata</taxon>
        <taxon>Vertebrata</taxon>
        <taxon>Euteleostomi</taxon>
        <taxon>Actinopterygii</taxon>
        <taxon>Neopterygii</taxon>
        <taxon>Teleostei</taxon>
        <taxon>Anguilliformes</taxon>
        <taxon>Anguillidae</taxon>
        <taxon>Anguilla</taxon>
    </lineage>
</organism>
<dbReference type="EMBL" id="GBXM01070761">
    <property type="protein sequence ID" value="JAH37816.1"/>
    <property type="molecule type" value="Transcribed_RNA"/>
</dbReference>
<evidence type="ECO:0000313" key="1">
    <source>
        <dbReference type="EMBL" id="JAH37816.1"/>
    </source>
</evidence>
<accession>A0A0E9S978</accession>
<reference evidence="1" key="2">
    <citation type="journal article" date="2015" name="Fish Shellfish Immunol.">
        <title>Early steps in the European eel (Anguilla anguilla)-Vibrio vulnificus interaction in the gills: Role of the RtxA13 toxin.</title>
        <authorList>
            <person name="Callol A."/>
            <person name="Pajuelo D."/>
            <person name="Ebbesson L."/>
            <person name="Teles M."/>
            <person name="MacKenzie S."/>
            <person name="Amaro C."/>
        </authorList>
    </citation>
    <scope>NUCLEOTIDE SEQUENCE</scope>
</reference>
<name>A0A0E9S978_ANGAN</name>
<dbReference type="AlphaFoldDB" id="A0A0E9S978"/>